<sequence>MASNPKHSRPWMMGLLTSNEINQLIISSLSDAGCEKKSDSSSGGSTQCRSGFVKCSALYLLLKVISSKKNKKDDGIFLDLS</sequence>
<keyword evidence="2" id="KW-1185">Reference proteome</keyword>
<dbReference type="EMBL" id="BPLQ01000329">
    <property type="protein sequence ID" value="GIX70023.1"/>
    <property type="molecule type" value="Genomic_DNA"/>
</dbReference>
<reference evidence="1 2" key="1">
    <citation type="submission" date="2021-06" db="EMBL/GenBank/DDBJ databases">
        <title>Caerostris darwini draft genome.</title>
        <authorList>
            <person name="Kono N."/>
            <person name="Arakawa K."/>
        </authorList>
    </citation>
    <scope>NUCLEOTIDE SEQUENCE [LARGE SCALE GENOMIC DNA]</scope>
</reference>
<name>A0AAV4MDP5_9ARAC</name>
<accession>A0AAV4MDP5</accession>
<proteinExistence type="predicted"/>
<protein>
    <submittedName>
        <fullName evidence="1">Uncharacterized protein</fullName>
    </submittedName>
</protein>
<gene>
    <name evidence="1" type="ORF">CDAR_573741</name>
</gene>
<dbReference type="AlphaFoldDB" id="A0AAV4MDP5"/>
<evidence type="ECO:0000313" key="2">
    <source>
        <dbReference type="Proteomes" id="UP001054837"/>
    </source>
</evidence>
<evidence type="ECO:0000313" key="1">
    <source>
        <dbReference type="EMBL" id="GIX70023.1"/>
    </source>
</evidence>
<comment type="caution">
    <text evidence="1">The sequence shown here is derived from an EMBL/GenBank/DDBJ whole genome shotgun (WGS) entry which is preliminary data.</text>
</comment>
<organism evidence="1 2">
    <name type="scientific">Caerostris darwini</name>
    <dbReference type="NCBI Taxonomy" id="1538125"/>
    <lineage>
        <taxon>Eukaryota</taxon>
        <taxon>Metazoa</taxon>
        <taxon>Ecdysozoa</taxon>
        <taxon>Arthropoda</taxon>
        <taxon>Chelicerata</taxon>
        <taxon>Arachnida</taxon>
        <taxon>Araneae</taxon>
        <taxon>Araneomorphae</taxon>
        <taxon>Entelegynae</taxon>
        <taxon>Araneoidea</taxon>
        <taxon>Araneidae</taxon>
        <taxon>Caerostris</taxon>
    </lineage>
</organism>
<dbReference type="Proteomes" id="UP001054837">
    <property type="component" value="Unassembled WGS sequence"/>
</dbReference>